<keyword evidence="1" id="KW-0808">Transferase</keyword>
<dbReference type="AlphaFoldDB" id="A0A5S9QKS4"/>
<dbReference type="EMBL" id="CACSIP010000016">
    <property type="protein sequence ID" value="CAA0118335.1"/>
    <property type="molecule type" value="Genomic_DNA"/>
</dbReference>
<keyword evidence="2" id="KW-1185">Reference proteome</keyword>
<dbReference type="GO" id="GO:0004144">
    <property type="term" value="F:diacylglycerol O-acyltransferase activity"/>
    <property type="evidence" value="ECO:0007669"/>
    <property type="project" value="UniProtKB-EC"/>
</dbReference>
<sequence>MVAWFTIKRLNGMDAMLLSSETPNLHTHTLKIAVIETSGYHDDEGPTVAVTPALRTAAAIRRYRSGRIGAMSRARHSVARSPS</sequence>
<organism evidence="1 2">
    <name type="scientific">Mycolicibacterium vanbaalenii</name>
    <name type="common">Mycobacterium vanbaalenii</name>
    <dbReference type="NCBI Taxonomy" id="110539"/>
    <lineage>
        <taxon>Bacteria</taxon>
        <taxon>Bacillati</taxon>
        <taxon>Actinomycetota</taxon>
        <taxon>Actinomycetes</taxon>
        <taxon>Mycobacteriales</taxon>
        <taxon>Mycobacteriaceae</taxon>
        <taxon>Mycolicibacterium</taxon>
    </lineage>
</organism>
<keyword evidence="1" id="KW-0012">Acyltransferase</keyword>
<accession>A0A5S9QKS4</accession>
<evidence type="ECO:0000313" key="1">
    <source>
        <dbReference type="EMBL" id="CAA0118335.1"/>
    </source>
</evidence>
<protein>
    <submittedName>
        <fullName evidence="1">Diacyglycerol O-acyltransferase</fullName>
        <ecNumber evidence="1">2.3.1.20</ecNumber>
    </submittedName>
</protein>
<dbReference type="Proteomes" id="UP000430146">
    <property type="component" value="Unassembled WGS sequence"/>
</dbReference>
<dbReference type="EC" id="2.3.1.20" evidence="1"/>
<dbReference type="RefSeq" id="WP_159230671.1">
    <property type="nucleotide sequence ID" value="NZ_CACSIP010000016.1"/>
</dbReference>
<proteinExistence type="predicted"/>
<gene>
    <name evidence="1" type="ORF">AELLOGFF_04050</name>
</gene>
<reference evidence="1 2" key="1">
    <citation type="submission" date="2019-11" db="EMBL/GenBank/DDBJ databases">
        <authorList>
            <person name="Holert J."/>
        </authorList>
    </citation>
    <scope>NUCLEOTIDE SEQUENCE [LARGE SCALE GENOMIC DNA]</scope>
    <source>
        <strain evidence="1">BC8_1</strain>
    </source>
</reference>
<name>A0A5S9QKS4_MYCVN</name>
<evidence type="ECO:0000313" key="2">
    <source>
        <dbReference type="Proteomes" id="UP000430146"/>
    </source>
</evidence>